<evidence type="ECO:0000313" key="2">
    <source>
        <dbReference type="Proteomes" id="UP001239019"/>
    </source>
</evidence>
<sequence length="119" mass="13591">MTVQFCPGRNMAMKVPAHEYEATLRFYRDVLRFELLPGETPRFRFGDKVLWIDRVETLSQAEIWLEVLTDDIEAAADYLKAEGITRRDDIEPLPEGLHAFWLSSPSNIIHLLASDAGEG</sequence>
<accession>A0ABU0W438</accession>
<dbReference type="SUPFAM" id="SSF54593">
    <property type="entry name" value="Glyoxalase/Bleomycin resistance protein/Dihydroxybiphenyl dioxygenase"/>
    <property type="match status" value="1"/>
</dbReference>
<dbReference type="RefSeq" id="WP_306727258.1">
    <property type="nucleotide sequence ID" value="NZ_JAVDDT010000001.1"/>
</dbReference>
<evidence type="ECO:0000313" key="1">
    <source>
        <dbReference type="EMBL" id="MDQ2068782.1"/>
    </source>
</evidence>
<dbReference type="InterPro" id="IPR029068">
    <property type="entry name" value="Glyas_Bleomycin-R_OHBP_Dase"/>
</dbReference>
<reference evidence="1 2" key="1">
    <citation type="submission" date="2023-08" db="EMBL/GenBank/DDBJ databases">
        <title>Whole-genome sequencing of halo(alkali)philic microorganisms from hypersaline lakes.</title>
        <authorList>
            <person name="Sorokin D.Y."/>
            <person name="Abbas B."/>
            <person name="Merkel A.Y."/>
        </authorList>
    </citation>
    <scope>NUCLEOTIDE SEQUENCE [LARGE SCALE GENOMIC DNA]</scope>
    <source>
        <strain evidence="1 2">AB-CW4</strain>
    </source>
</reference>
<proteinExistence type="predicted"/>
<protein>
    <recommendedName>
        <fullName evidence="3">VOC domain-containing protein</fullName>
    </recommendedName>
</protein>
<organism evidence="1 2">
    <name type="scientific">Natronospira bacteriovora</name>
    <dbReference type="NCBI Taxonomy" id="3069753"/>
    <lineage>
        <taxon>Bacteria</taxon>
        <taxon>Pseudomonadati</taxon>
        <taxon>Pseudomonadota</taxon>
        <taxon>Gammaproteobacteria</taxon>
        <taxon>Natronospirales</taxon>
        <taxon>Natronospiraceae</taxon>
        <taxon>Natronospira</taxon>
    </lineage>
</organism>
<evidence type="ECO:0008006" key="3">
    <source>
        <dbReference type="Google" id="ProtNLM"/>
    </source>
</evidence>
<name>A0ABU0W438_9GAMM</name>
<comment type="caution">
    <text evidence="1">The sequence shown here is derived from an EMBL/GenBank/DDBJ whole genome shotgun (WGS) entry which is preliminary data.</text>
</comment>
<dbReference type="Gene3D" id="3.10.180.10">
    <property type="entry name" value="2,3-Dihydroxybiphenyl 1,2-Dioxygenase, domain 1"/>
    <property type="match status" value="1"/>
</dbReference>
<dbReference type="Proteomes" id="UP001239019">
    <property type="component" value="Unassembled WGS sequence"/>
</dbReference>
<dbReference type="EMBL" id="JAVDDT010000001">
    <property type="protein sequence ID" value="MDQ2068782.1"/>
    <property type="molecule type" value="Genomic_DNA"/>
</dbReference>
<keyword evidence="2" id="KW-1185">Reference proteome</keyword>
<gene>
    <name evidence="1" type="ORF">RBH19_02700</name>
</gene>